<gene>
    <name evidence="8 10" type="primary">msrQ</name>
    <name evidence="10" type="ORF">HER31_03665</name>
</gene>
<accession>A0A6H1UCI0</accession>
<comment type="subcellular location">
    <subcellularLocation>
        <location evidence="8">Cell membrane</location>
        <topology evidence="8">Multi-pass membrane protein</topology>
    </subcellularLocation>
    <subcellularLocation>
        <location evidence="1">Membrane</location>
        <topology evidence="1">Multi-pass membrane protein</topology>
    </subcellularLocation>
</comment>
<dbReference type="GO" id="GO:0005886">
    <property type="term" value="C:plasma membrane"/>
    <property type="evidence" value="ECO:0007669"/>
    <property type="project" value="UniProtKB-SubCell"/>
</dbReference>
<evidence type="ECO:0000256" key="2">
    <source>
        <dbReference type="ARBA" id="ARBA00022448"/>
    </source>
</evidence>
<evidence type="ECO:0000256" key="8">
    <source>
        <dbReference type="HAMAP-Rule" id="MF_01207"/>
    </source>
</evidence>
<evidence type="ECO:0000256" key="7">
    <source>
        <dbReference type="ARBA" id="ARBA00023136"/>
    </source>
</evidence>
<dbReference type="KEGG" id="fes:HER31_03665"/>
<dbReference type="GO" id="GO:0009055">
    <property type="term" value="F:electron transfer activity"/>
    <property type="evidence" value="ECO:0007669"/>
    <property type="project" value="UniProtKB-UniRule"/>
</dbReference>
<dbReference type="AlphaFoldDB" id="A0A6H1UCI0"/>
<dbReference type="EMBL" id="CP051180">
    <property type="protein sequence ID" value="QIZ76063.1"/>
    <property type="molecule type" value="Genomic_DNA"/>
</dbReference>
<dbReference type="InterPro" id="IPR022837">
    <property type="entry name" value="MsrQ-like"/>
</dbReference>
<keyword evidence="11" id="KW-1185">Reference proteome</keyword>
<keyword evidence="5 8" id="KW-1133">Transmembrane helix</keyword>
<evidence type="ECO:0000256" key="4">
    <source>
        <dbReference type="ARBA" id="ARBA00022692"/>
    </source>
</evidence>
<comment type="cofactor">
    <cofactor evidence="8">
        <name>FMN</name>
        <dbReference type="ChEBI" id="CHEBI:58210"/>
    </cofactor>
    <text evidence="8">Binds 1 FMN per subunit.</text>
</comment>
<keyword evidence="6 8" id="KW-0408">Iron</keyword>
<evidence type="ECO:0000256" key="3">
    <source>
        <dbReference type="ARBA" id="ARBA00022617"/>
    </source>
</evidence>
<dbReference type="PANTHER" id="PTHR36964">
    <property type="entry name" value="PROTEIN-METHIONINE-SULFOXIDE REDUCTASE HEME-BINDING SUBUNIT MSRQ"/>
    <property type="match status" value="1"/>
</dbReference>
<dbReference type="GO" id="GO:0030091">
    <property type="term" value="P:protein repair"/>
    <property type="evidence" value="ECO:0007669"/>
    <property type="project" value="UniProtKB-UniRule"/>
</dbReference>
<dbReference type="Pfam" id="PF01794">
    <property type="entry name" value="Ferric_reduct"/>
    <property type="match status" value="1"/>
</dbReference>
<evidence type="ECO:0000256" key="5">
    <source>
        <dbReference type="ARBA" id="ARBA00022989"/>
    </source>
</evidence>
<evidence type="ECO:0000313" key="10">
    <source>
        <dbReference type="EMBL" id="QIZ76063.1"/>
    </source>
</evidence>
<dbReference type="Proteomes" id="UP000501602">
    <property type="component" value="Chromosome"/>
</dbReference>
<name>A0A6H1UCI0_9GAMM</name>
<protein>
    <recommendedName>
        <fullName evidence="8">Protein-methionine-sulfoxide reductase heme-binding subunit MsrQ</fullName>
    </recommendedName>
    <alternativeName>
        <fullName evidence="8">Flavocytochrome MsrQ</fullName>
    </alternativeName>
</protein>
<keyword evidence="8" id="KW-0288">FMN</keyword>
<feature type="transmembrane region" description="Helical" evidence="8">
    <location>
        <begin position="82"/>
        <end position="102"/>
    </location>
</feature>
<proteinExistence type="inferred from homology"/>
<keyword evidence="8" id="KW-1003">Cell membrane</keyword>
<evidence type="ECO:0000259" key="9">
    <source>
        <dbReference type="Pfam" id="PF01794"/>
    </source>
</evidence>
<dbReference type="GO" id="GO:0046872">
    <property type="term" value="F:metal ion binding"/>
    <property type="evidence" value="ECO:0007669"/>
    <property type="project" value="UniProtKB-KW"/>
</dbReference>
<dbReference type="RefSeq" id="WP_168659323.1">
    <property type="nucleotide sequence ID" value="NZ_CP051180.1"/>
</dbReference>
<organism evidence="10 11">
    <name type="scientific">Ferrimonas lipolytica</name>
    <dbReference type="NCBI Taxonomy" id="2724191"/>
    <lineage>
        <taxon>Bacteria</taxon>
        <taxon>Pseudomonadati</taxon>
        <taxon>Pseudomonadota</taxon>
        <taxon>Gammaproteobacteria</taxon>
        <taxon>Alteromonadales</taxon>
        <taxon>Ferrimonadaceae</taxon>
        <taxon>Ferrimonas</taxon>
    </lineage>
</organism>
<feature type="transmembrane region" description="Helical" evidence="8">
    <location>
        <begin position="42"/>
        <end position="61"/>
    </location>
</feature>
<feature type="domain" description="Ferric oxidoreductase" evidence="9">
    <location>
        <begin position="53"/>
        <end position="160"/>
    </location>
</feature>
<feature type="transmembrane region" description="Helical" evidence="8">
    <location>
        <begin position="172"/>
        <end position="188"/>
    </location>
</feature>
<sequence length="205" mass="23667">MVLTKHKVWLTKSALHIGCALPLIWLYIQIELDNLGGDPVQYIIHFLGMGVLHTLVLTLLISPLAKRFKVGWLLRSRRAIGLWSFAYLVLHIFSFLAFDLLFDWSLLLSEIIKRPYITVGMIASIIMLALALTSPQLIQRKMGRRWQLLHKLVYLVAILGPIHFWWSVKSGNVEPAIYLLIFMALLWWRRPVKQISRRSGLASTK</sequence>
<keyword evidence="8" id="KW-0285">Flavoprotein</keyword>
<reference evidence="10 11" key="1">
    <citation type="submission" date="2020-04" db="EMBL/GenBank/DDBJ databases">
        <title>Ferrimonas sp. S7 isolated from sea water.</title>
        <authorList>
            <person name="Bae S.S."/>
            <person name="Baek K."/>
        </authorList>
    </citation>
    <scope>NUCLEOTIDE SEQUENCE [LARGE SCALE GENOMIC DNA]</scope>
    <source>
        <strain evidence="10 11">S7</strain>
    </source>
</reference>
<comment type="cofactor">
    <cofactor evidence="8">
        <name>heme b</name>
        <dbReference type="ChEBI" id="CHEBI:60344"/>
    </cofactor>
    <text evidence="8">Binds 1 heme b (iron(II)-protoporphyrin IX) group per subunit.</text>
</comment>
<keyword evidence="8" id="KW-0249">Electron transport</keyword>
<feature type="transmembrane region" description="Helical" evidence="8">
    <location>
        <begin position="146"/>
        <end position="166"/>
    </location>
</feature>
<dbReference type="GO" id="GO:0016679">
    <property type="term" value="F:oxidoreductase activity, acting on diphenols and related substances as donors"/>
    <property type="evidence" value="ECO:0007669"/>
    <property type="project" value="TreeGrafter"/>
</dbReference>
<comment type="subunit">
    <text evidence="8">Heterodimer of a catalytic subunit (MsrP) and a heme-binding subunit (MsrQ).</text>
</comment>
<keyword evidence="2 8" id="KW-0813">Transport</keyword>
<dbReference type="NCBIfam" id="NF003831">
    <property type="entry name" value="PRK05419.1-2"/>
    <property type="match status" value="1"/>
</dbReference>
<keyword evidence="4 8" id="KW-0812">Transmembrane</keyword>
<comment type="function">
    <text evidence="8">Part of the MsrPQ system that repairs oxidized periplasmic proteins containing methionine sulfoxide residues (Met-O), using respiratory chain electrons. Thus protects these proteins from oxidative-stress damage caused by reactive species of oxygen and chlorine generated by the host defense mechanisms. MsrPQ is essential for the maintenance of envelope integrity under bleach stress, rescuing a wide series of structurally unrelated periplasmic proteins from methionine oxidation. MsrQ provides electrons for reduction to the reductase catalytic subunit MsrP, using the quinone pool of the respiratory chain.</text>
</comment>
<keyword evidence="7 8" id="KW-0472">Membrane</keyword>
<keyword evidence="8" id="KW-0479">Metal-binding</keyword>
<dbReference type="GO" id="GO:0010181">
    <property type="term" value="F:FMN binding"/>
    <property type="evidence" value="ECO:0007669"/>
    <property type="project" value="UniProtKB-UniRule"/>
</dbReference>
<dbReference type="GO" id="GO:0020037">
    <property type="term" value="F:heme binding"/>
    <property type="evidence" value="ECO:0007669"/>
    <property type="project" value="UniProtKB-UniRule"/>
</dbReference>
<feature type="transmembrane region" description="Helical" evidence="8">
    <location>
        <begin position="9"/>
        <end position="30"/>
    </location>
</feature>
<comment type="similarity">
    <text evidence="8">Belongs to the MsrQ family.</text>
</comment>
<dbReference type="InterPro" id="IPR013130">
    <property type="entry name" value="Fe3_Rdtase_TM_dom"/>
</dbReference>
<evidence type="ECO:0000256" key="6">
    <source>
        <dbReference type="ARBA" id="ARBA00023004"/>
    </source>
</evidence>
<dbReference type="PANTHER" id="PTHR36964:SF1">
    <property type="entry name" value="PROTEIN-METHIONINE-SULFOXIDE REDUCTASE HEME-BINDING SUBUNIT MSRQ"/>
    <property type="match status" value="1"/>
</dbReference>
<dbReference type="HAMAP" id="MF_01207">
    <property type="entry name" value="MsrQ"/>
    <property type="match status" value="1"/>
</dbReference>
<keyword evidence="3 8" id="KW-0349">Heme</keyword>
<evidence type="ECO:0000256" key="1">
    <source>
        <dbReference type="ARBA" id="ARBA00004141"/>
    </source>
</evidence>
<feature type="transmembrane region" description="Helical" evidence="8">
    <location>
        <begin position="114"/>
        <end position="134"/>
    </location>
</feature>
<evidence type="ECO:0000313" key="11">
    <source>
        <dbReference type="Proteomes" id="UP000501602"/>
    </source>
</evidence>